<keyword evidence="1" id="KW-1133">Transmembrane helix</keyword>
<evidence type="ECO:0000313" key="2">
    <source>
        <dbReference type="EMBL" id="MFD2682257.1"/>
    </source>
</evidence>
<proteinExistence type="predicted"/>
<organism evidence="2 3">
    <name type="scientific">Bacillus seohaeanensis</name>
    <dbReference type="NCBI Taxonomy" id="284580"/>
    <lineage>
        <taxon>Bacteria</taxon>
        <taxon>Bacillati</taxon>
        <taxon>Bacillota</taxon>
        <taxon>Bacilli</taxon>
        <taxon>Bacillales</taxon>
        <taxon>Bacillaceae</taxon>
        <taxon>Bacillus</taxon>
    </lineage>
</organism>
<dbReference type="NCBIfam" id="NF041644">
    <property type="entry name" value="CBO0543_fam"/>
    <property type="match status" value="1"/>
</dbReference>
<gene>
    <name evidence="2" type="ORF">ACFSUL_16070</name>
</gene>
<dbReference type="RefSeq" id="WP_377936958.1">
    <property type="nucleotide sequence ID" value="NZ_JBHUMF010000031.1"/>
</dbReference>
<protein>
    <submittedName>
        <fullName evidence="2">CBO0543 family protein</fullName>
    </submittedName>
</protein>
<keyword evidence="1" id="KW-0472">Membrane</keyword>
<dbReference type="Proteomes" id="UP001597506">
    <property type="component" value="Unassembled WGS sequence"/>
</dbReference>
<feature type="transmembrane region" description="Helical" evidence="1">
    <location>
        <begin position="64"/>
        <end position="86"/>
    </location>
</feature>
<sequence>MTIVKHLKDSSSQRLPKKQSPYWIKNMVNLIPSLLLASLLGTYLDLFFIGKGLYSFPIRPMSSIFSINIAFTLIGLPLVIGVFLYVCNKINFLQKVGLIIIFSLLMAVVEKLAEAVGLFVHVDGWKHLYSFYGYIIYLSVIYTFFHWSKRTLF</sequence>
<comment type="caution">
    <text evidence="2">The sequence shown here is derived from an EMBL/GenBank/DDBJ whole genome shotgun (WGS) entry which is preliminary data.</text>
</comment>
<keyword evidence="3" id="KW-1185">Reference proteome</keyword>
<reference evidence="3" key="1">
    <citation type="journal article" date="2019" name="Int. J. Syst. Evol. Microbiol.">
        <title>The Global Catalogue of Microorganisms (GCM) 10K type strain sequencing project: providing services to taxonomists for standard genome sequencing and annotation.</title>
        <authorList>
            <consortium name="The Broad Institute Genomics Platform"/>
            <consortium name="The Broad Institute Genome Sequencing Center for Infectious Disease"/>
            <person name="Wu L."/>
            <person name="Ma J."/>
        </authorList>
    </citation>
    <scope>NUCLEOTIDE SEQUENCE [LARGE SCALE GENOMIC DNA]</scope>
    <source>
        <strain evidence="3">KCTC 3913</strain>
    </source>
</reference>
<evidence type="ECO:0000256" key="1">
    <source>
        <dbReference type="SAM" id="Phobius"/>
    </source>
</evidence>
<feature type="transmembrane region" description="Helical" evidence="1">
    <location>
        <begin position="21"/>
        <end position="44"/>
    </location>
</feature>
<dbReference type="EMBL" id="JBHUMF010000031">
    <property type="protein sequence ID" value="MFD2682257.1"/>
    <property type="molecule type" value="Genomic_DNA"/>
</dbReference>
<feature type="transmembrane region" description="Helical" evidence="1">
    <location>
        <begin position="128"/>
        <end position="147"/>
    </location>
</feature>
<dbReference type="InterPro" id="IPR048147">
    <property type="entry name" value="CBO0543-like"/>
</dbReference>
<accession>A0ABW5RU89</accession>
<keyword evidence="1" id="KW-0812">Transmembrane</keyword>
<feature type="transmembrane region" description="Helical" evidence="1">
    <location>
        <begin position="98"/>
        <end position="122"/>
    </location>
</feature>
<name>A0ABW5RU89_9BACI</name>
<evidence type="ECO:0000313" key="3">
    <source>
        <dbReference type="Proteomes" id="UP001597506"/>
    </source>
</evidence>